<comment type="caution">
    <text evidence="1">The sequence shown here is derived from an EMBL/GenBank/DDBJ whole genome shotgun (WGS) entry which is preliminary data.</text>
</comment>
<name>A0A9D9DJ97_9BACL</name>
<gene>
    <name evidence="1" type="ORF">IAC58_02890</name>
</gene>
<dbReference type="EMBL" id="JADIMY010000063">
    <property type="protein sequence ID" value="MBO8427486.1"/>
    <property type="molecule type" value="Genomic_DNA"/>
</dbReference>
<reference evidence="1" key="2">
    <citation type="journal article" date="2021" name="PeerJ">
        <title>Extensive microbial diversity within the chicken gut microbiome revealed by metagenomics and culture.</title>
        <authorList>
            <person name="Gilroy R."/>
            <person name="Ravi A."/>
            <person name="Getino M."/>
            <person name="Pursley I."/>
            <person name="Horton D.L."/>
            <person name="Alikhan N.F."/>
            <person name="Baker D."/>
            <person name="Gharbi K."/>
            <person name="Hall N."/>
            <person name="Watson M."/>
            <person name="Adriaenssens E.M."/>
            <person name="Foster-Nyarko E."/>
            <person name="Jarju S."/>
            <person name="Secka A."/>
            <person name="Antonio M."/>
            <person name="Oren A."/>
            <person name="Chaudhuri R.R."/>
            <person name="La Ragione R."/>
            <person name="Hildebrand F."/>
            <person name="Pallen M.J."/>
        </authorList>
    </citation>
    <scope>NUCLEOTIDE SEQUENCE</scope>
    <source>
        <strain evidence="1">11159</strain>
    </source>
</reference>
<organism evidence="1 2">
    <name type="scientific">Candidatus Onthovivens merdipullorum</name>
    <dbReference type="NCBI Taxonomy" id="2840889"/>
    <lineage>
        <taxon>Bacteria</taxon>
        <taxon>Bacillati</taxon>
        <taxon>Bacillota</taxon>
        <taxon>Bacilli</taxon>
        <taxon>Bacillales</taxon>
        <taxon>Candidatus Onthovivens</taxon>
    </lineage>
</organism>
<dbReference type="AlphaFoldDB" id="A0A9D9DJ97"/>
<reference evidence="1" key="1">
    <citation type="submission" date="2020-10" db="EMBL/GenBank/DDBJ databases">
        <authorList>
            <person name="Gilroy R."/>
        </authorList>
    </citation>
    <scope>NUCLEOTIDE SEQUENCE</scope>
    <source>
        <strain evidence="1">11159</strain>
    </source>
</reference>
<proteinExistence type="predicted"/>
<evidence type="ECO:0000313" key="1">
    <source>
        <dbReference type="EMBL" id="MBO8427486.1"/>
    </source>
</evidence>
<dbReference type="Proteomes" id="UP000823613">
    <property type="component" value="Unassembled WGS sequence"/>
</dbReference>
<evidence type="ECO:0000313" key="2">
    <source>
        <dbReference type="Proteomes" id="UP000823613"/>
    </source>
</evidence>
<accession>A0A9D9DJ97</accession>
<protein>
    <submittedName>
        <fullName evidence="1">Uncharacterized protein</fullName>
    </submittedName>
</protein>
<sequence length="69" mass="8213">MDKKIRQSIINDIKIAIDDYGAVHFYGVLTGNYHEGMNDYVVEFNRFPEEKIDNLSDDRLLKLYNSMYY</sequence>